<protein>
    <submittedName>
        <fullName evidence="5">RNA methyltransferase</fullName>
    </submittedName>
</protein>
<evidence type="ECO:0000313" key="5">
    <source>
        <dbReference type="EMBL" id="QDP98440.1"/>
    </source>
</evidence>
<dbReference type="PANTHER" id="PTHR46429:SF1">
    <property type="entry name" value="23S RRNA (GUANOSINE-2'-O-)-METHYLTRANSFERASE RLMB"/>
    <property type="match status" value="1"/>
</dbReference>
<evidence type="ECO:0000256" key="3">
    <source>
        <dbReference type="SAM" id="MobiDB-lite"/>
    </source>
</evidence>
<dbReference type="InterPro" id="IPR001537">
    <property type="entry name" value="SpoU_MeTrfase"/>
</dbReference>
<dbReference type="Pfam" id="PF00588">
    <property type="entry name" value="SpoU_methylase"/>
    <property type="match status" value="1"/>
</dbReference>
<evidence type="ECO:0000259" key="4">
    <source>
        <dbReference type="Pfam" id="PF00588"/>
    </source>
</evidence>
<keyword evidence="1 5" id="KW-0489">Methyltransferase</keyword>
<dbReference type="Gene3D" id="3.40.1280.10">
    <property type="match status" value="1"/>
</dbReference>
<proteinExistence type="predicted"/>
<feature type="domain" description="tRNA/rRNA methyltransferase SpoU type" evidence="4">
    <location>
        <begin position="83"/>
        <end position="219"/>
    </location>
</feature>
<accession>A0A516Q4R9</accession>
<reference evidence="5 6" key="1">
    <citation type="submission" date="2019-07" db="EMBL/GenBank/DDBJ databases">
        <title>Microlunatus dokdonensis sp. nov. isolated from the rhizospheric soil of the wild plant Elymus tsukushiensis.</title>
        <authorList>
            <person name="Ghim S.-Y."/>
            <person name="Hwang Y.-J."/>
            <person name="Son J.-S."/>
            <person name="Shin J.-H."/>
        </authorList>
    </citation>
    <scope>NUCLEOTIDE SEQUENCE [LARGE SCALE GENOMIC DNA]</scope>
    <source>
        <strain evidence="5 6">KUDC0627</strain>
    </source>
</reference>
<keyword evidence="2 5" id="KW-0808">Transferase</keyword>
<gene>
    <name evidence="5" type="ORF">FOE78_23305</name>
</gene>
<dbReference type="GO" id="GO:0003723">
    <property type="term" value="F:RNA binding"/>
    <property type="evidence" value="ECO:0007669"/>
    <property type="project" value="InterPro"/>
</dbReference>
<dbReference type="InterPro" id="IPR029028">
    <property type="entry name" value="Alpha/beta_knot_MTases"/>
</dbReference>
<dbReference type="InterPro" id="IPR029026">
    <property type="entry name" value="tRNA_m1G_MTases_N"/>
</dbReference>
<organism evidence="5 6">
    <name type="scientific">Microlunatus elymi</name>
    <dbReference type="NCBI Taxonomy" id="2596828"/>
    <lineage>
        <taxon>Bacteria</taxon>
        <taxon>Bacillati</taxon>
        <taxon>Actinomycetota</taxon>
        <taxon>Actinomycetes</taxon>
        <taxon>Propionibacteriales</taxon>
        <taxon>Propionibacteriaceae</taxon>
        <taxon>Microlunatus</taxon>
    </lineage>
</organism>
<dbReference type="GO" id="GO:0005829">
    <property type="term" value="C:cytosol"/>
    <property type="evidence" value="ECO:0007669"/>
    <property type="project" value="TreeGrafter"/>
</dbReference>
<feature type="region of interest" description="Disordered" evidence="3">
    <location>
        <begin position="24"/>
        <end position="45"/>
    </location>
</feature>
<evidence type="ECO:0000256" key="1">
    <source>
        <dbReference type="ARBA" id="ARBA00022603"/>
    </source>
</evidence>
<dbReference type="GO" id="GO:0032259">
    <property type="term" value="P:methylation"/>
    <property type="evidence" value="ECO:0007669"/>
    <property type="project" value="UniProtKB-KW"/>
</dbReference>
<keyword evidence="6" id="KW-1185">Reference proteome</keyword>
<dbReference type="InterPro" id="IPR004441">
    <property type="entry name" value="rRNA_MeTrfase_TrmH"/>
</dbReference>
<sequence length="226" mass="25159">MVGITAARVPSLSVGFLSEDELARAAQPDTEPGVGPHPEPWPDDPRLDPELLAAGDRRNVVDRYRYWKLDEIVADLDRSRRPLRIAIQNWEHDFNIGSIVRTANAFNVAGVHIIGRRRWNRRGAMVTDKYLHVHRHPTVADFTDFLAEQEYHPIGVDNLPGSVPLETAKLPERSCLIFGSEGPGLTDEMVAQCEQLVAISQYGSTRSINAGAAAAIAMYHWSLSWS</sequence>
<dbReference type="OrthoDB" id="9786891at2"/>
<dbReference type="SUPFAM" id="SSF75217">
    <property type="entry name" value="alpha/beta knot"/>
    <property type="match status" value="1"/>
</dbReference>
<dbReference type="AlphaFoldDB" id="A0A516Q4R9"/>
<evidence type="ECO:0000313" key="6">
    <source>
        <dbReference type="Proteomes" id="UP000319263"/>
    </source>
</evidence>
<dbReference type="GO" id="GO:0006396">
    <property type="term" value="P:RNA processing"/>
    <property type="evidence" value="ECO:0007669"/>
    <property type="project" value="InterPro"/>
</dbReference>
<dbReference type="KEGG" id="mik:FOE78_23305"/>
<dbReference type="Proteomes" id="UP000319263">
    <property type="component" value="Chromosome"/>
</dbReference>
<dbReference type="PANTHER" id="PTHR46429">
    <property type="entry name" value="23S RRNA (GUANOSINE-2'-O-)-METHYLTRANSFERASE RLMB"/>
    <property type="match status" value="1"/>
</dbReference>
<dbReference type="EMBL" id="CP041692">
    <property type="protein sequence ID" value="QDP98440.1"/>
    <property type="molecule type" value="Genomic_DNA"/>
</dbReference>
<name>A0A516Q4R9_9ACTN</name>
<evidence type="ECO:0000256" key="2">
    <source>
        <dbReference type="ARBA" id="ARBA00022679"/>
    </source>
</evidence>
<dbReference type="GO" id="GO:0008173">
    <property type="term" value="F:RNA methyltransferase activity"/>
    <property type="evidence" value="ECO:0007669"/>
    <property type="project" value="InterPro"/>
</dbReference>